<name>A0A1T4YID2_9BACL</name>
<protein>
    <submittedName>
        <fullName evidence="2">Putative adhesin</fullName>
    </submittedName>
</protein>
<dbReference type="AlphaFoldDB" id="A0A1T4YID2"/>
<gene>
    <name evidence="2" type="ORF">SAMN04244570_2722</name>
</gene>
<dbReference type="Pfam" id="PF13349">
    <property type="entry name" value="DUF4097"/>
    <property type="match status" value="1"/>
</dbReference>
<accession>A0A1T4YID2</accession>
<sequence>MLNIKGLSIIASLLLLVGIVGSLITYQLIQKPKAVTQEFTIQDDNFTSIDINADDGQVELVPTDGSKAFIEASGHDIKNDVSAMVKDSSLVIVLKKKKQKLISVNFGLKPTILKVHIPHKDYDSLRIQSDNGTVDVRDVNADYMTLESDNGKVKATSLTNTTLKVQSNNGLIALKDTSADSISVRSDNGKTKLEDVKGKLTVQANNGRIEVKTDSLDDPTELITDNGRIDIQMANTPTNATIIAEATNGNSKIFDEKKSHAIFGTGEIPIVLSSKNGNITVGKR</sequence>
<evidence type="ECO:0000313" key="3">
    <source>
        <dbReference type="Proteomes" id="UP000190042"/>
    </source>
</evidence>
<dbReference type="Proteomes" id="UP000190042">
    <property type="component" value="Unassembled WGS sequence"/>
</dbReference>
<organism evidence="2 3">
    <name type="scientific">Sporosarcina newyorkensis</name>
    <dbReference type="NCBI Taxonomy" id="759851"/>
    <lineage>
        <taxon>Bacteria</taxon>
        <taxon>Bacillati</taxon>
        <taxon>Bacillota</taxon>
        <taxon>Bacilli</taxon>
        <taxon>Bacillales</taxon>
        <taxon>Caryophanaceae</taxon>
        <taxon>Sporosarcina</taxon>
    </lineage>
</organism>
<proteinExistence type="predicted"/>
<evidence type="ECO:0000259" key="1">
    <source>
        <dbReference type="Pfam" id="PF13349"/>
    </source>
</evidence>
<dbReference type="Gene3D" id="2.160.20.120">
    <property type="match status" value="1"/>
</dbReference>
<keyword evidence="3" id="KW-1185">Reference proteome</keyword>
<dbReference type="PANTHER" id="PTHR34094:SF1">
    <property type="entry name" value="PROTEIN FAM185A"/>
    <property type="match status" value="1"/>
</dbReference>
<evidence type="ECO:0000313" key="2">
    <source>
        <dbReference type="EMBL" id="SKB01430.1"/>
    </source>
</evidence>
<feature type="domain" description="DUF4097" evidence="1">
    <location>
        <begin position="47"/>
        <end position="281"/>
    </location>
</feature>
<reference evidence="3" key="1">
    <citation type="submission" date="2017-02" db="EMBL/GenBank/DDBJ databases">
        <authorList>
            <person name="Varghese N."/>
            <person name="Submissions S."/>
        </authorList>
    </citation>
    <scope>NUCLEOTIDE SEQUENCE [LARGE SCALE GENOMIC DNA]</scope>
    <source>
        <strain evidence="3">DSM 23966</strain>
    </source>
</reference>
<dbReference type="InterPro" id="IPR025164">
    <property type="entry name" value="Toastrack_DUF4097"/>
</dbReference>
<dbReference type="EMBL" id="FUYJ01000005">
    <property type="protein sequence ID" value="SKB01430.1"/>
    <property type="molecule type" value="Genomic_DNA"/>
</dbReference>
<dbReference type="PANTHER" id="PTHR34094">
    <property type="match status" value="1"/>
</dbReference>
<dbReference type="RefSeq" id="WP_078817988.1">
    <property type="nucleotide sequence ID" value="NZ_FUYJ01000005.1"/>
</dbReference>